<dbReference type="EMBL" id="JACIEE010000008">
    <property type="protein sequence ID" value="MBB3978788.1"/>
    <property type="molecule type" value="Genomic_DNA"/>
</dbReference>
<dbReference type="AlphaFoldDB" id="A0A7W6D8Q7"/>
<dbReference type="InterPro" id="IPR011990">
    <property type="entry name" value="TPR-like_helical_dom_sf"/>
</dbReference>
<evidence type="ECO:0000313" key="3">
    <source>
        <dbReference type="Proteomes" id="UP000574761"/>
    </source>
</evidence>
<dbReference type="Proteomes" id="UP000574761">
    <property type="component" value="Unassembled WGS sequence"/>
</dbReference>
<dbReference type="RefSeq" id="WP_183807039.1">
    <property type="nucleotide sequence ID" value="NZ_JACIEE010000008.1"/>
</dbReference>
<feature type="transmembrane region" description="Helical" evidence="1">
    <location>
        <begin position="173"/>
        <end position="192"/>
    </location>
</feature>
<dbReference type="Gene3D" id="1.25.40.10">
    <property type="entry name" value="Tetratricopeptide repeat domain"/>
    <property type="match status" value="1"/>
</dbReference>
<keyword evidence="1" id="KW-0812">Transmembrane</keyword>
<keyword evidence="1" id="KW-0472">Membrane</keyword>
<organism evidence="2 3">
    <name type="scientific">Mycoplana azooxidifex</name>
    <dbReference type="NCBI Taxonomy" id="1636188"/>
    <lineage>
        <taxon>Bacteria</taxon>
        <taxon>Pseudomonadati</taxon>
        <taxon>Pseudomonadota</taxon>
        <taxon>Alphaproteobacteria</taxon>
        <taxon>Hyphomicrobiales</taxon>
        <taxon>Rhizobiaceae</taxon>
        <taxon>Mycoplana</taxon>
    </lineage>
</organism>
<sequence>MKDNLRQVEVLTFRFLLFCAAVIFLYSVSVALIAPLAAQQVKFGGQFAPALDATRGLLLGAGSYLAVLTAAVAVGGFLGFLFGIPRLLQRAPQVEPVSPSPPSVNEKLAGLPAETGQISRFAGNTNLEDISDWLTKIIVGLGLTQAHNIYDAFVGAQSHFASYAMDNTAGASAMFAAIVLSGLVAGFLFFYLETRTRLTILLASADHFERNLSPAHKALAYTVHTVEKDALLDKVRITRESPDPGQPTDLDRQVAKVPFTELRTVGELTAWGAAQERIGNAAEAERAFQAALTLDAENPKLYLALASVRQRRGENEQAAKVLNDATEKFSDNAAVLKDTLLTALYVPAPTGYTTALSAAEQLKRNFPASMEDPQVQLWIAAANGQKYANLKDGPESEVARTAALEAVRRVTELAPDPENRTRITLRKIFNPAAEGSNPTENDLEVFKDDPAFQEFIKPKPQNL</sequence>
<dbReference type="Pfam" id="PF14559">
    <property type="entry name" value="TPR_19"/>
    <property type="match status" value="1"/>
</dbReference>
<evidence type="ECO:0000256" key="1">
    <source>
        <dbReference type="SAM" id="Phobius"/>
    </source>
</evidence>
<keyword evidence="1" id="KW-1133">Transmembrane helix</keyword>
<evidence type="ECO:0000313" key="2">
    <source>
        <dbReference type="EMBL" id="MBB3978788.1"/>
    </source>
</evidence>
<gene>
    <name evidence="2" type="ORF">GGQ64_004023</name>
</gene>
<comment type="caution">
    <text evidence="2">The sequence shown here is derived from an EMBL/GenBank/DDBJ whole genome shotgun (WGS) entry which is preliminary data.</text>
</comment>
<name>A0A7W6D8Q7_9HYPH</name>
<proteinExistence type="predicted"/>
<protein>
    <submittedName>
        <fullName evidence="2">Tetratricopeptide (TPR) repeat protein</fullName>
    </submittedName>
</protein>
<dbReference type="SUPFAM" id="SSF48452">
    <property type="entry name" value="TPR-like"/>
    <property type="match status" value="1"/>
</dbReference>
<feature type="transmembrane region" description="Helical" evidence="1">
    <location>
        <begin position="12"/>
        <end position="37"/>
    </location>
</feature>
<feature type="transmembrane region" description="Helical" evidence="1">
    <location>
        <begin position="57"/>
        <end position="82"/>
    </location>
</feature>
<keyword evidence="3" id="KW-1185">Reference proteome</keyword>
<accession>A0A7W6D8Q7</accession>
<reference evidence="2 3" key="1">
    <citation type="submission" date="2020-08" db="EMBL/GenBank/DDBJ databases">
        <title>Genomic Encyclopedia of Type Strains, Phase IV (KMG-IV): sequencing the most valuable type-strain genomes for metagenomic binning, comparative biology and taxonomic classification.</title>
        <authorList>
            <person name="Goeker M."/>
        </authorList>
    </citation>
    <scope>NUCLEOTIDE SEQUENCE [LARGE SCALE GENOMIC DNA]</scope>
    <source>
        <strain evidence="2 3">DSM 100211</strain>
    </source>
</reference>